<proteinExistence type="inferred from homology"/>
<dbReference type="GO" id="GO:0016705">
    <property type="term" value="F:oxidoreductase activity, acting on paired donors, with incorporation or reduction of molecular oxygen"/>
    <property type="evidence" value="ECO:0007669"/>
    <property type="project" value="InterPro"/>
</dbReference>
<evidence type="ECO:0000313" key="4">
    <source>
        <dbReference type="EMBL" id="CZR52656.1"/>
    </source>
</evidence>
<dbReference type="AlphaFoldDB" id="A0A1L7WIR5"/>
<dbReference type="InterPro" id="IPR011251">
    <property type="entry name" value="Luciferase-like_dom"/>
</dbReference>
<reference evidence="4 5" key="1">
    <citation type="submission" date="2016-03" db="EMBL/GenBank/DDBJ databases">
        <authorList>
            <person name="Ploux O."/>
        </authorList>
    </citation>
    <scope>NUCLEOTIDE SEQUENCE [LARGE SCALE GENOMIC DNA]</scope>
    <source>
        <strain evidence="4 5">UAMH 11012</strain>
    </source>
</reference>
<dbReference type="PIRSF" id="PIRSF000337">
    <property type="entry name" value="NTA_MOA"/>
    <property type="match status" value="1"/>
</dbReference>
<dbReference type="PANTHER" id="PTHR30011">
    <property type="entry name" value="ALKANESULFONATE MONOOXYGENASE-RELATED"/>
    <property type="match status" value="1"/>
</dbReference>
<evidence type="ECO:0000256" key="2">
    <source>
        <dbReference type="SAM" id="MobiDB-lite"/>
    </source>
</evidence>
<dbReference type="InterPro" id="IPR016215">
    <property type="entry name" value="NTA_MOA"/>
</dbReference>
<accession>A0A1L7WIR5</accession>
<protein>
    <submittedName>
        <fullName evidence="4">Related to xenobiotic compound monooxygenase, DszA family</fullName>
    </submittedName>
</protein>
<keyword evidence="4" id="KW-0560">Oxidoreductase</keyword>
<feature type="domain" description="Luciferase-like" evidence="3">
    <location>
        <begin position="132"/>
        <end position="403"/>
    </location>
</feature>
<dbReference type="PANTHER" id="PTHR30011:SF30">
    <property type="entry name" value="XENOBIOTIC COMPOUND MONOOXYGENASE, DSZA FAMILY (AFU_ORTHOLOGUE AFUA_6G01920)"/>
    <property type="match status" value="1"/>
</dbReference>
<dbReference type="Proteomes" id="UP000184330">
    <property type="component" value="Unassembled WGS sequence"/>
</dbReference>
<keyword evidence="5" id="KW-1185">Reference proteome</keyword>
<sequence length="482" mass="53931">MTNTFKVSKPNGKKKTKHQKHASKFTTSEKTSKIENVKAPLGPYGFTPEGKKKRILLNAFDMNGIGHTSVGQWRNPIDKSKTKNTLEYWVELAKLLEKGKFNALFLADNLAPMKSTRTAMPRQSKLVLNGLYMIHHLTKGRIVWNVVTSWADSAARAMGLEELPEHDERYVIAEEYLQLIYKLWEGSWADDALVLDPITATFADPDKVKKIEHRGKYFKCVSAHQVDPSPQRTPLLFQAGMSLAGAAFGSKHAECIFIGGPNPSFVGEKIKKTRALAASQGRNPFDLKFFISFTPVLAATDEEAQAKLAEYKQYSILDGSLAKFCGISGIDLAKWELDEELPTNPEHPSLKHLNQKQREVLTNRPDGYSSWTPRTLGEWSAIGGSSPFQVGSGETVADELERWIRIADVDGFNVGHVVVPQAWVDVIEFLIPVLEKRGWLGEKNEYAVPGGTLRENLYRTKGDSRLRPSHPGSAFKFELLHK</sequence>
<feature type="region of interest" description="Disordered" evidence="2">
    <location>
        <begin position="1"/>
        <end position="31"/>
    </location>
</feature>
<dbReference type="OrthoDB" id="8922241at2759"/>
<dbReference type="Pfam" id="PF00296">
    <property type="entry name" value="Bac_luciferase"/>
    <property type="match status" value="1"/>
</dbReference>
<evidence type="ECO:0000259" key="3">
    <source>
        <dbReference type="Pfam" id="PF00296"/>
    </source>
</evidence>
<evidence type="ECO:0000313" key="5">
    <source>
        <dbReference type="Proteomes" id="UP000184330"/>
    </source>
</evidence>
<feature type="compositionally biased region" description="Basic residues" evidence="2">
    <location>
        <begin position="11"/>
        <end position="23"/>
    </location>
</feature>
<dbReference type="NCBIfam" id="TIGR03860">
    <property type="entry name" value="FMN_nitrolo"/>
    <property type="match status" value="1"/>
</dbReference>
<dbReference type="SUPFAM" id="SSF51679">
    <property type="entry name" value="Bacterial luciferase-like"/>
    <property type="match status" value="1"/>
</dbReference>
<dbReference type="Gene3D" id="3.20.20.30">
    <property type="entry name" value="Luciferase-like domain"/>
    <property type="match status" value="1"/>
</dbReference>
<dbReference type="GO" id="GO:0004497">
    <property type="term" value="F:monooxygenase activity"/>
    <property type="evidence" value="ECO:0007669"/>
    <property type="project" value="UniProtKB-KW"/>
</dbReference>
<dbReference type="InterPro" id="IPR051260">
    <property type="entry name" value="Diverse_substr_monoxygenases"/>
</dbReference>
<organism evidence="4 5">
    <name type="scientific">Phialocephala subalpina</name>
    <dbReference type="NCBI Taxonomy" id="576137"/>
    <lineage>
        <taxon>Eukaryota</taxon>
        <taxon>Fungi</taxon>
        <taxon>Dikarya</taxon>
        <taxon>Ascomycota</taxon>
        <taxon>Pezizomycotina</taxon>
        <taxon>Leotiomycetes</taxon>
        <taxon>Helotiales</taxon>
        <taxon>Mollisiaceae</taxon>
        <taxon>Phialocephala</taxon>
        <taxon>Phialocephala fortinii species complex</taxon>
    </lineage>
</organism>
<dbReference type="EMBL" id="FJOG01000003">
    <property type="protein sequence ID" value="CZR52656.1"/>
    <property type="molecule type" value="Genomic_DNA"/>
</dbReference>
<gene>
    <name evidence="4" type="ORF">PAC_02533</name>
</gene>
<name>A0A1L7WIR5_9HELO</name>
<comment type="similarity">
    <text evidence="1">Belongs to the NtaA/SnaA/DszA monooxygenase family.</text>
</comment>
<keyword evidence="4" id="KW-0503">Monooxygenase</keyword>
<evidence type="ECO:0000256" key="1">
    <source>
        <dbReference type="ARBA" id="ARBA00033748"/>
    </source>
</evidence>
<dbReference type="InterPro" id="IPR036661">
    <property type="entry name" value="Luciferase-like_sf"/>
</dbReference>